<dbReference type="AlphaFoldDB" id="A0A5C8NJ69"/>
<evidence type="ECO:0000313" key="4">
    <source>
        <dbReference type="Proteomes" id="UP000321571"/>
    </source>
</evidence>
<dbReference type="EMBL" id="VDUX01000004">
    <property type="protein sequence ID" value="TXL60935.1"/>
    <property type="molecule type" value="Genomic_DNA"/>
</dbReference>
<evidence type="ECO:0000259" key="2">
    <source>
        <dbReference type="Pfam" id="PF07859"/>
    </source>
</evidence>
<dbReference type="Gene3D" id="3.40.50.1820">
    <property type="entry name" value="alpha/beta hydrolase"/>
    <property type="match status" value="1"/>
</dbReference>
<dbReference type="InterPro" id="IPR050300">
    <property type="entry name" value="GDXG_lipolytic_enzyme"/>
</dbReference>
<dbReference type="PANTHER" id="PTHR48081">
    <property type="entry name" value="AB HYDROLASE SUPERFAMILY PROTEIN C4A8.06C"/>
    <property type="match status" value="1"/>
</dbReference>
<comment type="caution">
    <text evidence="3">The sequence shown here is derived from an EMBL/GenBank/DDBJ whole genome shotgun (WGS) entry which is preliminary data.</text>
</comment>
<reference evidence="3 4" key="1">
    <citation type="submission" date="2019-06" db="EMBL/GenBank/DDBJ databases">
        <title>Aeromicrobium sp. nov., isolated from a maize field.</title>
        <authorList>
            <person name="Lin S.-Y."/>
            <person name="Tsai C.-F."/>
            <person name="Young C.-C."/>
        </authorList>
    </citation>
    <scope>NUCLEOTIDE SEQUENCE [LARGE SCALE GENOMIC DNA]</scope>
    <source>
        <strain evidence="3 4">CC-CFT486</strain>
    </source>
</reference>
<keyword evidence="1 3" id="KW-0378">Hydrolase</keyword>
<dbReference type="SUPFAM" id="SSF53474">
    <property type="entry name" value="alpha/beta-Hydrolases"/>
    <property type="match status" value="1"/>
</dbReference>
<organism evidence="3 4">
    <name type="scientific">Aeromicrobium terrae</name>
    <dbReference type="NCBI Taxonomy" id="2498846"/>
    <lineage>
        <taxon>Bacteria</taxon>
        <taxon>Bacillati</taxon>
        <taxon>Actinomycetota</taxon>
        <taxon>Actinomycetes</taxon>
        <taxon>Propionibacteriales</taxon>
        <taxon>Nocardioidaceae</taxon>
        <taxon>Aeromicrobium</taxon>
    </lineage>
</organism>
<dbReference type="Pfam" id="PF07859">
    <property type="entry name" value="Abhydrolase_3"/>
    <property type="match status" value="1"/>
</dbReference>
<evidence type="ECO:0000256" key="1">
    <source>
        <dbReference type="ARBA" id="ARBA00022801"/>
    </source>
</evidence>
<feature type="domain" description="Alpha/beta hydrolase fold-3" evidence="2">
    <location>
        <begin position="94"/>
        <end position="290"/>
    </location>
</feature>
<gene>
    <name evidence="3" type="ORF">FHP06_10990</name>
</gene>
<name>A0A5C8NJ69_9ACTN</name>
<proteinExistence type="predicted"/>
<evidence type="ECO:0000313" key="3">
    <source>
        <dbReference type="EMBL" id="TXL60935.1"/>
    </source>
</evidence>
<dbReference type="Proteomes" id="UP000321571">
    <property type="component" value="Unassembled WGS sequence"/>
</dbReference>
<accession>A0A5C8NJ69</accession>
<dbReference type="GO" id="GO:0016787">
    <property type="term" value="F:hydrolase activity"/>
    <property type="evidence" value="ECO:0007669"/>
    <property type="project" value="UniProtKB-KW"/>
</dbReference>
<protein>
    <submittedName>
        <fullName evidence="3">Alpha/beta hydrolase</fullName>
    </submittedName>
</protein>
<dbReference type="InterPro" id="IPR013094">
    <property type="entry name" value="AB_hydrolase_3"/>
</dbReference>
<keyword evidence="4" id="KW-1185">Reference proteome</keyword>
<dbReference type="PANTHER" id="PTHR48081:SF8">
    <property type="entry name" value="ALPHA_BETA HYDROLASE FOLD-3 DOMAIN-CONTAINING PROTEIN-RELATED"/>
    <property type="match status" value="1"/>
</dbReference>
<sequence length="315" mass="35267">MARSEDVASMRWTVNERRASWPARVYVLGMRANRDKDAFEGEENTLRIARKRQRSGNRPPTWWTRTRMEVREETVDGMTVWRVRPRDEEPIVTVVYLHGGGYVHPLTTDYWRLVRALASTPAEVVVPAYPLAPDATVDDVVPRLTDLAAHEAGQGPTVLMGDSAGGALALVLAQQLRDAGRPQARAVVALCPWLDATLHEDAVADLESKDPMLAESGLRAAGRWWAGDRDPSDPMVSPLEGRLDDLPPLTVMIGDRDILRPAVDELAERAGDSGVELQVREVPSMFHVWMTHPIPEAQRTRRWLVRFLRGVVGRR</sequence>
<dbReference type="OrthoDB" id="9803828at2"/>
<dbReference type="InterPro" id="IPR029058">
    <property type="entry name" value="AB_hydrolase_fold"/>
</dbReference>